<dbReference type="KEGG" id="dpp:DICPUDRAFT_147450"/>
<dbReference type="eggNOG" id="KOG2084">
    <property type="taxonomic scope" value="Eukaryota"/>
</dbReference>
<dbReference type="InterPro" id="IPR001214">
    <property type="entry name" value="SET_dom"/>
</dbReference>
<keyword evidence="9 16" id="KW-0863">Zinc-finger</keyword>
<dbReference type="InterPro" id="IPR011990">
    <property type="entry name" value="TPR-like_helical_dom_sf"/>
</dbReference>
<evidence type="ECO:0000256" key="16">
    <source>
        <dbReference type="PROSITE-ProRule" id="PRU00134"/>
    </source>
</evidence>
<evidence type="ECO:0000256" key="13">
    <source>
        <dbReference type="ARBA" id="ARBA00093423"/>
    </source>
</evidence>
<keyword evidence="10" id="KW-0862">Zinc</keyword>
<dbReference type="InterPro" id="IPR019734">
    <property type="entry name" value="TPR_rpt"/>
</dbReference>
<dbReference type="OrthoDB" id="62495at2759"/>
<dbReference type="GO" id="GO:0005634">
    <property type="term" value="C:nucleus"/>
    <property type="evidence" value="ECO:0000318"/>
    <property type="project" value="GO_Central"/>
</dbReference>
<reference evidence="21" key="1">
    <citation type="journal article" date="2011" name="Genome Biol.">
        <title>Comparative genomics of the social amoebae Dictyostelium discoideum and Dictyostelium purpureum.</title>
        <authorList>
            <consortium name="US DOE Joint Genome Institute (JGI-PGF)"/>
            <person name="Sucgang R."/>
            <person name="Kuo A."/>
            <person name="Tian X."/>
            <person name="Salerno W."/>
            <person name="Parikh A."/>
            <person name="Feasley C.L."/>
            <person name="Dalin E."/>
            <person name="Tu H."/>
            <person name="Huang E."/>
            <person name="Barry K."/>
            <person name="Lindquist E."/>
            <person name="Shapiro H."/>
            <person name="Bruce D."/>
            <person name="Schmutz J."/>
            <person name="Salamov A."/>
            <person name="Fey P."/>
            <person name="Gaudet P."/>
            <person name="Anjard C."/>
            <person name="Babu M.M."/>
            <person name="Basu S."/>
            <person name="Bushmanova Y."/>
            <person name="van der Wel H."/>
            <person name="Katoh-Kurasawa M."/>
            <person name="Dinh C."/>
            <person name="Coutinho P.M."/>
            <person name="Saito T."/>
            <person name="Elias M."/>
            <person name="Schaap P."/>
            <person name="Kay R.R."/>
            <person name="Henrissat B."/>
            <person name="Eichinger L."/>
            <person name="Rivero F."/>
            <person name="Putnam N.H."/>
            <person name="West C.M."/>
            <person name="Loomis W.F."/>
            <person name="Chisholm R.L."/>
            <person name="Shaulsky G."/>
            <person name="Strassmann J.E."/>
            <person name="Queller D.C."/>
            <person name="Kuspa A."/>
            <person name="Grigoriev I.V."/>
        </authorList>
    </citation>
    <scope>NUCLEOTIDE SEQUENCE [LARGE SCALE GENOMIC DNA]</scope>
    <source>
        <strain evidence="21">QSDP1</strain>
    </source>
</reference>
<dbReference type="Pfam" id="PF01753">
    <property type="entry name" value="zf-MYND"/>
    <property type="match status" value="1"/>
</dbReference>
<dbReference type="SUPFAM" id="SSF82199">
    <property type="entry name" value="SET domain"/>
    <property type="match status" value="1"/>
</dbReference>
<dbReference type="OMA" id="EYFFICR"/>
<dbReference type="Pfam" id="PF00856">
    <property type="entry name" value="SET"/>
    <property type="match status" value="1"/>
</dbReference>
<dbReference type="Gene3D" id="1.25.40.10">
    <property type="entry name" value="Tetratricopeptide repeat domain"/>
    <property type="match status" value="2"/>
</dbReference>
<protein>
    <recommendedName>
        <fullName evidence="14">Protein-lysine N-methyltransferase SMYD4</fullName>
    </recommendedName>
    <alternativeName>
        <fullName evidence="15">SET and MYND domain-containing protein 4</fullName>
    </alternativeName>
</protein>
<evidence type="ECO:0000256" key="11">
    <source>
        <dbReference type="ARBA" id="ARBA00023242"/>
    </source>
</evidence>
<dbReference type="AlphaFoldDB" id="F0Z8I3"/>
<dbReference type="GeneID" id="10509651"/>
<keyword evidence="21" id="KW-1185">Reference proteome</keyword>
<evidence type="ECO:0000256" key="5">
    <source>
        <dbReference type="ARBA" id="ARBA00022603"/>
    </source>
</evidence>
<comment type="function">
    <text evidence="13">Protein-lysine N-methyltransferase. Monomethylates PRMT5, modulating its transcriptional activity. May also act as a histone methyltransferase. Plays a critical role in cardiac development. Acts as a key epigenetic regulator of gene expression during cardiac development via its dual activities as a methyltransferase and negative regulator of HDAC1.</text>
</comment>
<dbReference type="PANTHER" id="PTHR46165:SF2">
    <property type="entry name" value="SET AND MYND DOMAIN-CONTAINING PROTEIN 4"/>
    <property type="match status" value="1"/>
</dbReference>
<dbReference type="VEuPathDB" id="AmoebaDB:DICPUDRAFT_147450"/>
<keyword evidence="8" id="KW-0479">Metal-binding</keyword>
<feature type="domain" description="MYND-type" evidence="19">
    <location>
        <begin position="649"/>
        <end position="688"/>
    </location>
</feature>
<dbReference type="GO" id="GO:0042826">
    <property type="term" value="F:histone deacetylase binding"/>
    <property type="evidence" value="ECO:0000318"/>
    <property type="project" value="GO_Central"/>
</dbReference>
<evidence type="ECO:0000256" key="10">
    <source>
        <dbReference type="ARBA" id="ARBA00022833"/>
    </source>
</evidence>
<name>F0Z8I3_DICPU</name>
<keyword evidence="5" id="KW-0489">Methyltransferase</keyword>
<dbReference type="PROSITE" id="PS50865">
    <property type="entry name" value="ZF_MYND_2"/>
    <property type="match status" value="1"/>
</dbReference>
<dbReference type="InParanoid" id="F0Z8I3"/>
<dbReference type="Gene3D" id="2.170.270.10">
    <property type="entry name" value="SET domain"/>
    <property type="match status" value="1"/>
</dbReference>
<evidence type="ECO:0000256" key="4">
    <source>
        <dbReference type="ARBA" id="ARBA00022490"/>
    </source>
</evidence>
<feature type="region of interest" description="Disordered" evidence="17">
    <location>
        <begin position="718"/>
        <end position="740"/>
    </location>
</feature>
<evidence type="ECO:0000256" key="6">
    <source>
        <dbReference type="ARBA" id="ARBA00022679"/>
    </source>
</evidence>
<feature type="compositionally biased region" description="Low complexity" evidence="17">
    <location>
        <begin position="290"/>
        <end position="305"/>
    </location>
</feature>
<feature type="compositionally biased region" description="Low complexity" evidence="17">
    <location>
        <begin position="719"/>
        <end position="739"/>
    </location>
</feature>
<evidence type="ECO:0000256" key="2">
    <source>
        <dbReference type="ARBA" id="ARBA00004123"/>
    </source>
</evidence>
<evidence type="ECO:0000256" key="3">
    <source>
        <dbReference type="ARBA" id="ARBA00004496"/>
    </source>
</evidence>
<feature type="region of interest" description="Disordered" evidence="17">
    <location>
        <begin position="288"/>
        <end position="309"/>
    </location>
</feature>
<dbReference type="EMBL" id="GL870952">
    <property type="protein sequence ID" value="EGC39762.1"/>
    <property type="molecule type" value="Genomic_DNA"/>
</dbReference>
<dbReference type="Gene3D" id="6.10.140.2220">
    <property type="match status" value="1"/>
</dbReference>
<keyword evidence="4" id="KW-0963">Cytoplasm</keyword>
<sequence>MEYICRVNWKEINTNKQLQEAILEWTDRGLDDVNSLTRVDILKLISIHGLENDSNIIYDPESGTTKIEIIIDAKIFYGISSKWNLTFNFPEFGDHCISMYVDRKYGEINKEEFYKYTHDIKHIQNENNAVNGSVNVKESIASISNTNYNANYTTNNTTNNTTINTTNNADLVNDFTKFSLKKKASNYSSHMSTTSSTPIPTLCPVKTKALEETSSSSSSSLSSSPESILSALLDIPDIPLPTITQSEQLKSLISKLQPADLTAELQAELSKLPPDYLQSLDIPPELGFVQQEKPSPQSQSSPIPSNNYNRSNNPLFQTKYITPLAEASSKDVPIPITTKDPSKIFRNKISHILSRNIPPLTLLKDHFKEAVSKSFKKSSVKTLDELNETVEMVQTLFQHSLTDFRVMSNIDSIIHSSTNDLLAQYMQITEKISWEQTSQAYKDKGNELFQKRFFSDAIILYNEALRLHSLENNQDTSILSSIHSNRCLCLVNLEHYEAGAAEATRGIEINSSARLLHKLHYRRGICYYHLKKHSKAKKDFLRAHKLIEKMDSTDISSIESYLYKIKKLNLPLHEEEKYEEQLAKEKNVSGAATVNKYQSIVDSRVDLKYESDKVGRITEANSPIPENSLLFQERPYVSCLDRNYHSLYCYNCFKELLVPVYCKGCNNAQYCGDSCLKEDYKNQHSVECDKGFLLTCSHESLLVIRILIKKAKEYRELYGEPNNNNSKNNNNNKFENGPSSYIPTPVLKNVNIKKSNNKFDSNNLVLFDESLSELQNLQISRDDKLYEIPKDKTSLEQANIYLPNYEMINSFDPHILEHSNENLLSLIFDSLIIERFIGYYQKELGILPEDINISTILRHLCQLTTYTFAIPGFIYRDQTRYVPEQESPSQNLYTKYKILKYIEDKIGYAIYPMSSLMNHSCVQNTHLQYKGNTIVIKSLCDIEKGEEILGCYGPSAFLHPLRDRIVSLYKEYFFICRCKACSEKAGPDQLKCPGSFENNSNTQCSGTLLEKVSFQQLINKAESESKNSLSSQTMSSLSSFSIKSKKPLPVNHQILSNYEQHEDYENRVFICNKCGIELYGIDAHSLTSQVIISDNLFNAGVKALNKNNYSKEIENLFLKSLEIRRSLFKVSSKKIGDVYDALVRYFLTNEAGYTAALYLEKFIENISIRLLHNNSSDLGREYAKLGEVYLCIGEFSKSEKAIKKAEEILLNWRVEPSDDEVLFLLVNHKKLFSYASQFSI</sequence>
<dbReference type="FunCoup" id="F0Z8I3">
    <property type="interactions" value="116"/>
</dbReference>
<dbReference type="STRING" id="5786.F0Z8I3"/>
<evidence type="ECO:0000313" key="20">
    <source>
        <dbReference type="EMBL" id="EGC39762.1"/>
    </source>
</evidence>
<comment type="function">
    <text evidence="1">Probable methyltransferase.</text>
</comment>
<dbReference type="SUPFAM" id="SSF144232">
    <property type="entry name" value="HIT/MYND zinc finger-like"/>
    <property type="match status" value="1"/>
</dbReference>
<evidence type="ECO:0000256" key="15">
    <source>
        <dbReference type="ARBA" id="ARBA00093680"/>
    </source>
</evidence>
<accession>F0Z8I3</accession>
<dbReference type="CDD" id="cd10536">
    <property type="entry name" value="SET_SMYD4"/>
    <property type="match status" value="1"/>
</dbReference>
<dbReference type="GO" id="GO:0008270">
    <property type="term" value="F:zinc ion binding"/>
    <property type="evidence" value="ECO:0007669"/>
    <property type="project" value="UniProtKB-KW"/>
</dbReference>
<dbReference type="PROSITE" id="PS50280">
    <property type="entry name" value="SET"/>
    <property type="match status" value="1"/>
</dbReference>
<evidence type="ECO:0000256" key="1">
    <source>
        <dbReference type="ARBA" id="ARBA00004038"/>
    </source>
</evidence>
<keyword evidence="6" id="KW-0808">Transferase</keyword>
<keyword evidence="7" id="KW-0949">S-adenosyl-L-methionine</keyword>
<gene>
    <name evidence="20" type="ORF">DICPUDRAFT_147450</name>
</gene>
<comment type="catalytic activity">
    <reaction evidence="12">
        <text>L-lysyl-[protein] + S-adenosyl-L-methionine = N(6)-methyl-L-lysyl-[protein] + S-adenosyl-L-homocysteine + H(+)</text>
        <dbReference type="Rhea" id="RHEA:51736"/>
        <dbReference type="Rhea" id="RHEA-COMP:9752"/>
        <dbReference type="Rhea" id="RHEA-COMP:13053"/>
        <dbReference type="ChEBI" id="CHEBI:15378"/>
        <dbReference type="ChEBI" id="CHEBI:29969"/>
        <dbReference type="ChEBI" id="CHEBI:57856"/>
        <dbReference type="ChEBI" id="CHEBI:59789"/>
        <dbReference type="ChEBI" id="CHEBI:61929"/>
    </reaction>
</comment>
<feature type="domain" description="SET" evidence="18">
    <location>
        <begin position="603"/>
        <end position="953"/>
    </location>
</feature>
<evidence type="ECO:0000256" key="7">
    <source>
        <dbReference type="ARBA" id="ARBA00022691"/>
    </source>
</evidence>
<evidence type="ECO:0000259" key="19">
    <source>
        <dbReference type="PROSITE" id="PS50865"/>
    </source>
</evidence>
<evidence type="ECO:0000256" key="14">
    <source>
        <dbReference type="ARBA" id="ARBA00093635"/>
    </source>
</evidence>
<dbReference type="Proteomes" id="UP000001064">
    <property type="component" value="Unassembled WGS sequence"/>
</dbReference>
<evidence type="ECO:0000259" key="18">
    <source>
        <dbReference type="PROSITE" id="PS50280"/>
    </source>
</evidence>
<dbReference type="SUPFAM" id="SSF48452">
    <property type="entry name" value="TPR-like"/>
    <property type="match status" value="1"/>
</dbReference>
<comment type="subcellular location">
    <subcellularLocation>
        <location evidence="3">Cytoplasm</location>
    </subcellularLocation>
    <subcellularLocation>
        <location evidence="2">Nucleus</location>
    </subcellularLocation>
</comment>
<proteinExistence type="predicted"/>
<dbReference type="PANTHER" id="PTHR46165">
    <property type="entry name" value="SET AND MYND DOMAIN-CONTAINING PROTEIN 4"/>
    <property type="match status" value="1"/>
</dbReference>
<evidence type="ECO:0000256" key="9">
    <source>
        <dbReference type="ARBA" id="ARBA00022771"/>
    </source>
</evidence>
<dbReference type="GO" id="GO:0032259">
    <property type="term" value="P:methylation"/>
    <property type="evidence" value="ECO:0007669"/>
    <property type="project" value="UniProtKB-KW"/>
</dbReference>
<dbReference type="GO" id="GO:0005737">
    <property type="term" value="C:cytoplasm"/>
    <property type="evidence" value="ECO:0000318"/>
    <property type="project" value="GO_Central"/>
</dbReference>
<dbReference type="RefSeq" id="XP_003283748.1">
    <property type="nucleotide sequence ID" value="XM_003283700.1"/>
</dbReference>
<dbReference type="InterPro" id="IPR044421">
    <property type="entry name" value="SMYD4_SET"/>
</dbReference>
<dbReference type="InterPro" id="IPR002893">
    <property type="entry name" value="Znf_MYND"/>
</dbReference>
<dbReference type="SMART" id="SM00028">
    <property type="entry name" value="TPR"/>
    <property type="match status" value="3"/>
</dbReference>
<evidence type="ECO:0000313" key="21">
    <source>
        <dbReference type="Proteomes" id="UP000001064"/>
    </source>
</evidence>
<organism evidence="20 21">
    <name type="scientific">Dictyostelium purpureum</name>
    <name type="common">Slime mold</name>
    <dbReference type="NCBI Taxonomy" id="5786"/>
    <lineage>
        <taxon>Eukaryota</taxon>
        <taxon>Amoebozoa</taxon>
        <taxon>Evosea</taxon>
        <taxon>Eumycetozoa</taxon>
        <taxon>Dictyostelia</taxon>
        <taxon>Dictyosteliales</taxon>
        <taxon>Dictyosteliaceae</taxon>
        <taxon>Dictyostelium</taxon>
    </lineage>
</organism>
<evidence type="ECO:0000256" key="12">
    <source>
        <dbReference type="ARBA" id="ARBA00048985"/>
    </source>
</evidence>
<evidence type="ECO:0000256" key="8">
    <source>
        <dbReference type="ARBA" id="ARBA00022723"/>
    </source>
</evidence>
<dbReference type="InterPro" id="IPR052097">
    <property type="entry name" value="SET-MYND_domain_protein"/>
</dbReference>
<dbReference type="InterPro" id="IPR046341">
    <property type="entry name" value="SET_dom_sf"/>
</dbReference>
<dbReference type="GO" id="GO:0008168">
    <property type="term" value="F:methyltransferase activity"/>
    <property type="evidence" value="ECO:0007669"/>
    <property type="project" value="UniProtKB-KW"/>
</dbReference>
<keyword evidence="11" id="KW-0539">Nucleus</keyword>
<evidence type="ECO:0000256" key="17">
    <source>
        <dbReference type="SAM" id="MobiDB-lite"/>
    </source>
</evidence>